<dbReference type="OMA" id="YNCAACE"/>
<organism evidence="6 7">
    <name type="scientific">Cryptosporidium muris (strain RN66)</name>
    <dbReference type="NCBI Taxonomy" id="441375"/>
    <lineage>
        <taxon>Eukaryota</taxon>
        <taxon>Sar</taxon>
        <taxon>Alveolata</taxon>
        <taxon>Apicomplexa</taxon>
        <taxon>Conoidasida</taxon>
        <taxon>Coccidia</taxon>
        <taxon>Eucoccidiorida</taxon>
        <taxon>Eimeriorina</taxon>
        <taxon>Cryptosporidiidae</taxon>
        <taxon>Cryptosporidium</taxon>
    </lineage>
</organism>
<dbReference type="GO" id="GO:0046872">
    <property type="term" value="F:metal ion binding"/>
    <property type="evidence" value="ECO:0007669"/>
    <property type="project" value="UniProtKB-KW"/>
</dbReference>
<evidence type="ECO:0000256" key="3">
    <source>
        <dbReference type="ARBA" id="ARBA00022833"/>
    </source>
</evidence>
<dbReference type="Proteomes" id="UP000001460">
    <property type="component" value="Unassembled WGS sequence"/>
</dbReference>
<dbReference type="Pfam" id="PF03226">
    <property type="entry name" value="Yippee-Mis18"/>
    <property type="match status" value="1"/>
</dbReference>
<keyword evidence="3" id="KW-0862">Zinc</keyword>
<dbReference type="InterPro" id="IPR039058">
    <property type="entry name" value="Yippee_fam"/>
</dbReference>
<protein>
    <recommendedName>
        <fullName evidence="4">Protein yippee-like</fullName>
    </recommendedName>
</protein>
<evidence type="ECO:0000259" key="5">
    <source>
        <dbReference type="PROSITE" id="PS51792"/>
    </source>
</evidence>
<evidence type="ECO:0000256" key="1">
    <source>
        <dbReference type="ARBA" id="ARBA00005613"/>
    </source>
</evidence>
<comment type="similarity">
    <text evidence="1 4">Belongs to the yippee family.</text>
</comment>
<dbReference type="InterPro" id="IPR034751">
    <property type="entry name" value="Yippee"/>
</dbReference>
<keyword evidence="2" id="KW-0479">Metal-binding</keyword>
<dbReference type="InterPro" id="IPR004910">
    <property type="entry name" value="Yippee/Mis18/Cereblon"/>
</dbReference>
<evidence type="ECO:0000256" key="4">
    <source>
        <dbReference type="RuleBase" id="RU110713"/>
    </source>
</evidence>
<sequence>MGRPFVLRLNSILQYTCKECGMPLSSQEFLISTHFRGKISNACIFSQVYNVSEGPAEDRLMNTGLYSIVDIYCNDCGTILGWKYEVAYQESQQYKIGKYILERSLLMSNQIHDNSKLYPGS</sequence>
<accession>B6AEB2</accession>
<keyword evidence="7" id="KW-1185">Reference proteome</keyword>
<evidence type="ECO:0000313" key="7">
    <source>
        <dbReference type="Proteomes" id="UP000001460"/>
    </source>
</evidence>
<dbReference type="PANTHER" id="PTHR13848">
    <property type="entry name" value="PROTEIN YIPPEE-LIKE CG15309-RELATED"/>
    <property type="match status" value="1"/>
</dbReference>
<dbReference type="VEuPathDB" id="CryptoDB:CMU_015350"/>
<dbReference type="GeneID" id="6996206"/>
<feature type="domain" description="Yippee" evidence="5">
    <location>
        <begin position="13"/>
        <end position="110"/>
    </location>
</feature>
<reference evidence="6" key="1">
    <citation type="submission" date="2008-06" db="EMBL/GenBank/DDBJ databases">
        <authorList>
            <person name="Lorenzi H."/>
            <person name="Inman J."/>
            <person name="Miller J."/>
            <person name="Schobel S."/>
            <person name="Amedeo P."/>
            <person name="Caler E.V."/>
            <person name="da Silva J."/>
        </authorList>
    </citation>
    <scope>NUCLEOTIDE SEQUENCE [LARGE SCALE GENOMIC DNA]</scope>
    <source>
        <strain evidence="6">RN66</strain>
    </source>
</reference>
<dbReference type="AlphaFoldDB" id="B6AEB2"/>
<proteinExistence type="inferred from homology"/>
<evidence type="ECO:0000313" key="6">
    <source>
        <dbReference type="EMBL" id="EEA06858.1"/>
    </source>
</evidence>
<dbReference type="PROSITE" id="PS51792">
    <property type="entry name" value="YIPPEE"/>
    <property type="match status" value="1"/>
</dbReference>
<name>B6AEB2_CRYMR</name>
<dbReference type="eggNOG" id="KOG3399">
    <property type="taxonomic scope" value="Eukaryota"/>
</dbReference>
<evidence type="ECO:0000256" key="2">
    <source>
        <dbReference type="ARBA" id="ARBA00022723"/>
    </source>
</evidence>
<dbReference type="RefSeq" id="XP_002141207.1">
    <property type="nucleotide sequence ID" value="XM_002141171.1"/>
</dbReference>
<dbReference type="EMBL" id="DS989730">
    <property type="protein sequence ID" value="EEA06858.1"/>
    <property type="molecule type" value="Genomic_DNA"/>
</dbReference>
<gene>
    <name evidence="6" type="ORF">CMU_015350</name>
</gene>
<dbReference type="STRING" id="441375.B6AEB2"/>
<dbReference type="OrthoDB" id="6407410at2759"/>